<organism evidence="3 4">
    <name type="scientific">Rhodococcus wratislaviensis</name>
    <name type="common">Tsukamurella wratislaviensis</name>
    <dbReference type="NCBI Taxonomy" id="44752"/>
    <lineage>
        <taxon>Bacteria</taxon>
        <taxon>Bacillati</taxon>
        <taxon>Actinomycetota</taxon>
        <taxon>Actinomycetes</taxon>
        <taxon>Mycobacteriales</taxon>
        <taxon>Nocardiaceae</taxon>
        <taxon>Rhodococcus</taxon>
    </lineage>
</organism>
<dbReference type="EMBL" id="BHYM01000022">
    <property type="protein sequence ID" value="GCE38873.1"/>
    <property type="molecule type" value="Genomic_DNA"/>
</dbReference>
<feature type="domain" description="Amidohydrolase-related" evidence="2">
    <location>
        <begin position="102"/>
        <end position="453"/>
    </location>
</feature>
<dbReference type="Pfam" id="PF01979">
    <property type="entry name" value="Amidohydro_1"/>
    <property type="match status" value="1"/>
</dbReference>
<evidence type="ECO:0000259" key="2">
    <source>
        <dbReference type="Pfam" id="PF01979"/>
    </source>
</evidence>
<evidence type="ECO:0000313" key="4">
    <source>
        <dbReference type="Proteomes" id="UP000287519"/>
    </source>
</evidence>
<dbReference type="PANTHER" id="PTHR43794:SF11">
    <property type="entry name" value="AMIDOHYDROLASE-RELATED DOMAIN-CONTAINING PROTEIN"/>
    <property type="match status" value="1"/>
</dbReference>
<dbReference type="GO" id="GO:0016810">
    <property type="term" value="F:hydrolase activity, acting on carbon-nitrogen (but not peptide) bonds"/>
    <property type="evidence" value="ECO:0007669"/>
    <property type="project" value="InterPro"/>
</dbReference>
<evidence type="ECO:0000313" key="3">
    <source>
        <dbReference type="EMBL" id="GCE38873.1"/>
    </source>
</evidence>
<dbReference type="NCBIfam" id="NF006056">
    <property type="entry name" value="PRK08204.1"/>
    <property type="match status" value="1"/>
</dbReference>
<dbReference type="SUPFAM" id="SSF51338">
    <property type="entry name" value="Composite domain of metallo-dependent hydrolases"/>
    <property type="match status" value="1"/>
</dbReference>
<gene>
    <name evidence="3" type="ORF">Rhow_002397</name>
</gene>
<keyword evidence="1" id="KW-0378">Hydrolase</keyword>
<keyword evidence="4" id="KW-1185">Reference proteome</keyword>
<dbReference type="InterPro" id="IPR050287">
    <property type="entry name" value="MTA/SAH_deaminase"/>
</dbReference>
<dbReference type="InterPro" id="IPR032466">
    <property type="entry name" value="Metal_Hydrolase"/>
</dbReference>
<dbReference type="Proteomes" id="UP000287519">
    <property type="component" value="Unassembled WGS sequence"/>
</dbReference>
<sequence>MRNIVRRPGPYSRHPDALLWGHASRENLCVTQDDEFSSEFSLATFQEERAMSAVKYAGGFLVTQDPKLGDFYGDLLIEDGRISQVGRNIEADVPTVDATNKVLIPGFVDTHRHMWETAIRGVSAWQDWEAYARVVRSGYGGLVTPEDVYAGDLLGALGALESGITTVRDESHVQNSPEHTEAVLQGLVDAGGRAVLAYGWPSVDTYAWRERTGSRRHPRYITEVLERGNTAGGGLVSFALMVRGPDLSGLDATRDDLAFARSLGLRSSMHIGGRKGGIAALADNGLLGDDLLYIHACESTDDEFAMIADSGGTASVSAYIELAMGIGRPATGRLLAAGVRPSFSIDAEPSAPADMFSVMRAALMGQMLDEVRGVARPAEKFTEREVLSFATYEGARACGLEHELGSLTPGKAADVVVMDLHQAGMASSNEPISAIINQGHPGAVVDVLVAGRYVKKDGRMCDQALVDRAILVAEQSRDRLHSKFAELHAS</sequence>
<name>A0A402C5K8_RHOWR</name>
<accession>A0A402C5K8</accession>
<dbReference type="Gene3D" id="2.30.40.10">
    <property type="entry name" value="Urease, subunit C, domain 1"/>
    <property type="match status" value="1"/>
</dbReference>
<protein>
    <recommendedName>
        <fullName evidence="2">Amidohydrolase-related domain-containing protein</fullName>
    </recommendedName>
</protein>
<dbReference type="InterPro" id="IPR011059">
    <property type="entry name" value="Metal-dep_hydrolase_composite"/>
</dbReference>
<reference evidence="3 4" key="1">
    <citation type="submission" date="2018-11" db="EMBL/GenBank/DDBJ databases">
        <title>Microbial catabolism of amino acid.</title>
        <authorList>
            <person name="Hibi M."/>
            <person name="Ogawa J."/>
        </authorList>
    </citation>
    <scope>NUCLEOTIDE SEQUENCE [LARGE SCALE GENOMIC DNA]</scope>
    <source>
        <strain evidence="3 4">C31-06</strain>
    </source>
</reference>
<dbReference type="PANTHER" id="PTHR43794">
    <property type="entry name" value="AMINOHYDROLASE SSNA-RELATED"/>
    <property type="match status" value="1"/>
</dbReference>
<dbReference type="SUPFAM" id="SSF51556">
    <property type="entry name" value="Metallo-dependent hydrolases"/>
    <property type="match status" value="1"/>
</dbReference>
<dbReference type="AlphaFoldDB" id="A0A402C5K8"/>
<comment type="caution">
    <text evidence="3">The sequence shown here is derived from an EMBL/GenBank/DDBJ whole genome shotgun (WGS) entry which is preliminary data.</text>
</comment>
<dbReference type="Gene3D" id="3.20.20.140">
    <property type="entry name" value="Metal-dependent hydrolases"/>
    <property type="match status" value="1"/>
</dbReference>
<proteinExistence type="predicted"/>
<dbReference type="InterPro" id="IPR006680">
    <property type="entry name" value="Amidohydro-rel"/>
</dbReference>
<evidence type="ECO:0000256" key="1">
    <source>
        <dbReference type="ARBA" id="ARBA00022801"/>
    </source>
</evidence>